<feature type="compositionally biased region" description="Basic and acidic residues" evidence="1">
    <location>
        <begin position="128"/>
        <end position="137"/>
    </location>
</feature>
<feature type="compositionally biased region" description="Polar residues" evidence="1">
    <location>
        <begin position="139"/>
        <end position="150"/>
    </location>
</feature>
<feature type="region of interest" description="Disordered" evidence="1">
    <location>
        <begin position="1"/>
        <end position="42"/>
    </location>
</feature>
<protein>
    <submittedName>
        <fullName evidence="2">Uncharacterized protein</fullName>
    </submittedName>
</protein>
<reference evidence="2 3" key="1">
    <citation type="journal article" date="2014" name="Nat. Commun.">
        <title>Molecular traces of alternative social organization in a termite genome.</title>
        <authorList>
            <person name="Terrapon N."/>
            <person name="Li C."/>
            <person name="Robertson H.M."/>
            <person name="Ji L."/>
            <person name="Meng X."/>
            <person name="Booth W."/>
            <person name="Chen Z."/>
            <person name="Childers C.P."/>
            <person name="Glastad K.M."/>
            <person name="Gokhale K."/>
            <person name="Gowin J."/>
            <person name="Gronenberg W."/>
            <person name="Hermansen R.A."/>
            <person name="Hu H."/>
            <person name="Hunt B.G."/>
            <person name="Huylmans A.K."/>
            <person name="Khalil S.M."/>
            <person name="Mitchell R.D."/>
            <person name="Munoz-Torres M.C."/>
            <person name="Mustard J.A."/>
            <person name="Pan H."/>
            <person name="Reese J.T."/>
            <person name="Scharf M.E."/>
            <person name="Sun F."/>
            <person name="Vogel H."/>
            <person name="Xiao J."/>
            <person name="Yang W."/>
            <person name="Yang Z."/>
            <person name="Yang Z."/>
            <person name="Zhou J."/>
            <person name="Zhu J."/>
            <person name="Brent C.S."/>
            <person name="Elsik C.G."/>
            <person name="Goodisman M.A."/>
            <person name="Liberles D.A."/>
            <person name="Roe R.M."/>
            <person name="Vargo E.L."/>
            <person name="Vilcinskas A."/>
            <person name="Wang J."/>
            <person name="Bornberg-Bauer E."/>
            <person name="Korb J."/>
            <person name="Zhang G."/>
            <person name="Liebig J."/>
        </authorList>
    </citation>
    <scope>NUCLEOTIDE SEQUENCE [LARGE SCALE GENOMIC DNA]</scope>
    <source>
        <tissue evidence="2">Whole organism</tissue>
    </source>
</reference>
<dbReference type="Proteomes" id="UP000027135">
    <property type="component" value="Unassembled WGS sequence"/>
</dbReference>
<proteinExistence type="predicted"/>
<gene>
    <name evidence="2" type="ORF">L798_00181</name>
</gene>
<organism evidence="2 3">
    <name type="scientific">Zootermopsis nevadensis</name>
    <name type="common">Dampwood termite</name>
    <dbReference type="NCBI Taxonomy" id="136037"/>
    <lineage>
        <taxon>Eukaryota</taxon>
        <taxon>Metazoa</taxon>
        <taxon>Ecdysozoa</taxon>
        <taxon>Arthropoda</taxon>
        <taxon>Hexapoda</taxon>
        <taxon>Insecta</taxon>
        <taxon>Pterygota</taxon>
        <taxon>Neoptera</taxon>
        <taxon>Polyneoptera</taxon>
        <taxon>Dictyoptera</taxon>
        <taxon>Blattodea</taxon>
        <taxon>Blattoidea</taxon>
        <taxon>Termitoidae</taxon>
        <taxon>Termopsidae</taxon>
        <taxon>Zootermopsis</taxon>
    </lineage>
</organism>
<dbReference type="InParanoid" id="A0A067RG60"/>
<evidence type="ECO:0000313" key="3">
    <source>
        <dbReference type="Proteomes" id="UP000027135"/>
    </source>
</evidence>
<dbReference type="AlphaFoldDB" id="A0A067RG60"/>
<accession>A0A067RG60</accession>
<dbReference type="EMBL" id="KK852483">
    <property type="protein sequence ID" value="KDR22861.1"/>
    <property type="molecule type" value="Genomic_DNA"/>
</dbReference>
<evidence type="ECO:0000313" key="2">
    <source>
        <dbReference type="EMBL" id="KDR22861.1"/>
    </source>
</evidence>
<evidence type="ECO:0000256" key="1">
    <source>
        <dbReference type="SAM" id="MobiDB-lite"/>
    </source>
</evidence>
<feature type="region of interest" description="Disordered" evidence="1">
    <location>
        <begin position="121"/>
        <end position="156"/>
    </location>
</feature>
<keyword evidence="3" id="KW-1185">Reference proteome</keyword>
<sequence>MEKHSTRATAEAETETHINAKGTGIQTKLKPHQERRGSDVIDSIGEASVFTERSTSKTLNIHVEFQSTQRRSSDVVDYIGDKHSEVNDKETKITEVDKAVGGAERPTTLDMKPTVSMEWNQEEQAWTSDDRSSKDVTDATPSTPLEANSSYKDDSR</sequence>
<name>A0A067RG60_ZOONE</name>